<organism evidence="2 3">
    <name type="scientific">Natronococcus pandeyae</name>
    <dbReference type="NCBI Taxonomy" id="2055836"/>
    <lineage>
        <taxon>Archaea</taxon>
        <taxon>Methanobacteriati</taxon>
        <taxon>Methanobacteriota</taxon>
        <taxon>Stenosarchaea group</taxon>
        <taxon>Halobacteria</taxon>
        <taxon>Halobacteriales</taxon>
        <taxon>Natrialbaceae</taxon>
        <taxon>Natronococcus</taxon>
    </lineage>
</organism>
<feature type="domain" description="Glucose/Sorbosone dehydrogenase" evidence="1">
    <location>
        <begin position="29"/>
        <end position="374"/>
    </location>
</feature>
<dbReference type="InterPro" id="IPR012938">
    <property type="entry name" value="Glc/Sorbosone_DH"/>
</dbReference>
<evidence type="ECO:0000313" key="2">
    <source>
        <dbReference type="EMBL" id="TYL36437.1"/>
    </source>
</evidence>
<dbReference type="Pfam" id="PF07995">
    <property type="entry name" value="GSDH"/>
    <property type="match status" value="1"/>
</dbReference>
<dbReference type="PANTHER" id="PTHR19328:SF75">
    <property type="entry name" value="ALDOSE SUGAR DEHYDROGENASE YLII"/>
    <property type="match status" value="1"/>
</dbReference>
<dbReference type="Proteomes" id="UP000766904">
    <property type="component" value="Unassembled WGS sequence"/>
</dbReference>
<dbReference type="AlphaFoldDB" id="A0A8J8PZC6"/>
<dbReference type="SUPFAM" id="SSF50952">
    <property type="entry name" value="Soluble quinoprotein glucose dehydrogenase"/>
    <property type="match status" value="1"/>
</dbReference>
<dbReference type="InterPro" id="IPR011042">
    <property type="entry name" value="6-blade_b-propeller_TolB-like"/>
</dbReference>
<accession>A0A8J8PZC6</accession>
<dbReference type="InterPro" id="IPR011041">
    <property type="entry name" value="Quinoprot_gluc/sorb_DH_b-prop"/>
</dbReference>
<proteinExistence type="predicted"/>
<name>A0A8J8PZC6_9EURY</name>
<dbReference type="EMBL" id="PHNJ01000018">
    <property type="protein sequence ID" value="TYL36437.1"/>
    <property type="molecule type" value="Genomic_DNA"/>
</dbReference>
<reference evidence="2" key="1">
    <citation type="submission" date="2017-11" db="EMBL/GenBank/DDBJ databases">
        <authorList>
            <person name="Kajale S.C."/>
            <person name="Sharma A."/>
        </authorList>
    </citation>
    <scope>NUCLEOTIDE SEQUENCE</scope>
    <source>
        <strain evidence="2">LS1_42</strain>
    </source>
</reference>
<dbReference type="PANTHER" id="PTHR19328">
    <property type="entry name" value="HEDGEHOG-INTERACTING PROTEIN"/>
    <property type="match status" value="1"/>
</dbReference>
<dbReference type="OrthoDB" id="6744at2157"/>
<evidence type="ECO:0000259" key="1">
    <source>
        <dbReference type="Pfam" id="PF07995"/>
    </source>
</evidence>
<dbReference type="Gene3D" id="2.120.10.30">
    <property type="entry name" value="TolB, C-terminal domain"/>
    <property type="match status" value="1"/>
</dbReference>
<protein>
    <submittedName>
        <fullName evidence="2">Glucose dehydrogenase</fullName>
    </submittedName>
</protein>
<sequence>MMSVAGYSSVRDEEEDTDGFEVEELEHGLSHPWGMAFLPDETQMLVTERDGHLSLLDRETGDLEEVDGMPELHVQHQGGLLDVTIHPDFSDEQWIYLTYSATNGDDESATHVGRGQLDLDEATLEEFEELHVAEPFTGSNFHFGSRVVFGEDGLLYMTTGDQDFKDFGPDHVSQDRSNELGATLRLEPDGSIPDDNPFVDEDDVADAIYSYGHRNSQGMAVHPETGDIWQSEHGEEDGDEINIIEAGGNYGWPVAHYGCEYDTEEPIGDMPEERDDVVDPIYYWECTSGGFPPSGTTFYNGDAFPEWQGDLFIGNLADEYLGRFTVDGADDEDIAVEEAESLLDDRGWRIRDVEAAPDTGYLYVLVDQGNAPVVRLTPE</sequence>
<evidence type="ECO:0000313" key="3">
    <source>
        <dbReference type="Proteomes" id="UP000766904"/>
    </source>
</evidence>
<comment type="caution">
    <text evidence="2">The sequence shown here is derived from an EMBL/GenBank/DDBJ whole genome shotgun (WGS) entry which is preliminary data.</text>
</comment>
<keyword evidence="3" id="KW-1185">Reference proteome</keyword>
<gene>
    <name evidence="2" type="ORF">CV102_22710</name>
</gene>